<dbReference type="OrthoDB" id="581550at2"/>
<dbReference type="AlphaFoldDB" id="A0A4R4ZSG2"/>
<dbReference type="Gene3D" id="3.40.1800.10">
    <property type="entry name" value="His-Me finger endonucleases"/>
    <property type="match status" value="2"/>
</dbReference>
<organism evidence="1 2">
    <name type="scientific">Actinomadura rubrisoli</name>
    <dbReference type="NCBI Taxonomy" id="2530368"/>
    <lineage>
        <taxon>Bacteria</taxon>
        <taxon>Bacillati</taxon>
        <taxon>Actinomycetota</taxon>
        <taxon>Actinomycetes</taxon>
        <taxon>Streptosporangiales</taxon>
        <taxon>Thermomonosporaceae</taxon>
        <taxon>Actinomadura</taxon>
    </lineage>
</organism>
<accession>A0A4R4ZSG2</accession>
<sequence length="392" mass="43670">MSYKECRDCGLVKPATEFSKRKASPDGLALYCKECFGLRSAASYRKKQERQGKATRAYRRHSAVPEGMKYCNKCGETKSVDEFGSNRAAASGLTTYCRACHNKVIADIVRRKHGSRRNYLLKLRYGLTEEQVAEMVARQGGVCVICLREPAKHVDHSHLTGVVRGILCFKCNGALGQFHDDPRCLGDAADYLELRGSHARRMRLELGAAVFTGRPRYVEEAQWQPKPRASVSYREKHLRQKYGIDDEEARWLLSIQGGLCAICWDVPAEHVDHDHATGSVRGMACGGCNAGMGQLGDDPISLRRAADYLLGQLITEVPAPGGGTRMSFTVPDVDPATVPVDGWEPYREADGRHRQALWHVEDDHEGPTWLDRSLAQLLASYRTIAEEYASSR</sequence>
<evidence type="ECO:0000313" key="2">
    <source>
        <dbReference type="Proteomes" id="UP000294513"/>
    </source>
</evidence>
<evidence type="ECO:0000313" key="1">
    <source>
        <dbReference type="EMBL" id="TDD59942.1"/>
    </source>
</evidence>
<gene>
    <name evidence="1" type="ORF">E1298_46345</name>
</gene>
<protein>
    <recommendedName>
        <fullName evidence="3">Recombinase</fullName>
    </recommendedName>
</protein>
<dbReference type="EMBL" id="SMKU01000634">
    <property type="protein sequence ID" value="TDD59942.1"/>
    <property type="molecule type" value="Genomic_DNA"/>
</dbReference>
<proteinExistence type="predicted"/>
<reference evidence="1 2" key="1">
    <citation type="submission" date="2019-03" db="EMBL/GenBank/DDBJ databases">
        <title>Draft genome sequences of novel Actinobacteria.</title>
        <authorList>
            <person name="Sahin N."/>
            <person name="Ay H."/>
            <person name="Saygin H."/>
        </authorList>
    </citation>
    <scope>NUCLEOTIDE SEQUENCE [LARGE SCALE GENOMIC DNA]</scope>
    <source>
        <strain evidence="1 2">H3C3</strain>
    </source>
</reference>
<name>A0A4R4ZSG2_9ACTN</name>
<dbReference type="Proteomes" id="UP000294513">
    <property type="component" value="Unassembled WGS sequence"/>
</dbReference>
<comment type="caution">
    <text evidence="1">The sequence shown here is derived from an EMBL/GenBank/DDBJ whole genome shotgun (WGS) entry which is preliminary data.</text>
</comment>
<dbReference type="InterPro" id="IPR038563">
    <property type="entry name" value="Endonuclease_7_sf"/>
</dbReference>
<dbReference type="InterPro" id="IPR004211">
    <property type="entry name" value="Endonuclease_7"/>
</dbReference>
<dbReference type="Pfam" id="PF02945">
    <property type="entry name" value="Endonuclease_7"/>
    <property type="match status" value="2"/>
</dbReference>
<dbReference type="InterPro" id="IPR044925">
    <property type="entry name" value="His-Me_finger_sf"/>
</dbReference>
<dbReference type="SUPFAM" id="SSF54060">
    <property type="entry name" value="His-Me finger endonucleases"/>
    <property type="match status" value="2"/>
</dbReference>
<evidence type="ECO:0008006" key="3">
    <source>
        <dbReference type="Google" id="ProtNLM"/>
    </source>
</evidence>
<keyword evidence="2" id="KW-1185">Reference proteome</keyword>